<protein>
    <submittedName>
        <fullName evidence="2">Antitoxin VapB</fullName>
    </submittedName>
</protein>
<evidence type="ECO:0000256" key="1">
    <source>
        <dbReference type="ARBA" id="ARBA00022649"/>
    </source>
</evidence>
<dbReference type="Proteomes" id="UP000191040">
    <property type="component" value="Chromosome I"/>
</dbReference>
<reference evidence="3" key="1">
    <citation type="submission" date="2017-02" db="EMBL/GenBank/DDBJ databases">
        <authorList>
            <person name="Varghese N."/>
            <person name="Submissions S."/>
        </authorList>
    </citation>
    <scope>NUCLEOTIDE SEQUENCE [LARGE SCALE GENOMIC DNA]</scope>
    <source>
        <strain evidence="3">9H-4</strain>
    </source>
</reference>
<accession>A0A1T4Z5J6</accession>
<dbReference type="Pfam" id="PF07704">
    <property type="entry name" value="PSK_trans_fac"/>
    <property type="match status" value="1"/>
</dbReference>
<evidence type="ECO:0000313" key="3">
    <source>
        <dbReference type="Proteomes" id="UP000191040"/>
    </source>
</evidence>
<keyword evidence="1" id="KW-1277">Toxin-antitoxin system</keyword>
<evidence type="ECO:0000313" key="2">
    <source>
        <dbReference type="EMBL" id="SKB08831.1"/>
    </source>
</evidence>
<dbReference type="STRING" id="1736691.SAMN06295964_2351"/>
<dbReference type="OrthoDB" id="560250at2"/>
<dbReference type="AlphaFoldDB" id="A0A1T4Z5J6"/>
<sequence length="78" mass="8566">MALNIKNEHVHAMAREVALRTGRSQTSAIELALEKLLAELERESSDAARLDRIHAMQQLAADAPLDSGDLYDEAGLPR</sequence>
<keyword evidence="3" id="KW-1185">Reference proteome</keyword>
<gene>
    <name evidence="2" type="ORF">SAMN06295964_2351</name>
</gene>
<proteinExistence type="predicted"/>
<dbReference type="RefSeq" id="WP_078700332.1">
    <property type="nucleotide sequence ID" value="NZ_LT796768.1"/>
</dbReference>
<dbReference type="EMBL" id="LT796768">
    <property type="protein sequence ID" value="SKB08831.1"/>
    <property type="molecule type" value="Genomic_DNA"/>
</dbReference>
<dbReference type="InterPro" id="IPR011660">
    <property type="entry name" value="VapB-like"/>
</dbReference>
<name>A0A1T4Z5J6_9ACTN</name>
<organism evidence="2 3">
    <name type="scientific">Aeromicrobium choanae</name>
    <dbReference type="NCBI Taxonomy" id="1736691"/>
    <lineage>
        <taxon>Bacteria</taxon>
        <taxon>Bacillati</taxon>
        <taxon>Actinomycetota</taxon>
        <taxon>Actinomycetes</taxon>
        <taxon>Propionibacteriales</taxon>
        <taxon>Nocardioidaceae</taxon>
        <taxon>Aeromicrobium</taxon>
    </lineage>
</organism>